<comment type="caution">
    <text evidence="1">The sequence shown here is derived from an EMBL/GenBank/DDBJ whole genome shotgun (WGS) entry which is preliminary data.</text>
</comment>
<name>A0AAN7SFH7_9COLE</name>
<reference evidence="2" key="1">
    <citation type="submission" date="2023-01" db="EMBL/GenBank/DDBJ databases">
        <title>Key to firefly adult light organ development and bioluminescence: homeobox transcription factors regulate luciferase expression and transportation to peroxisome.</title>
        <authorList>
            <person name="Fu X."/>
        </authorList>
    </citation>
    <scope>NUCLEOTIDE SEQUENCE [LARGE SCALE GENOMIC DNA]</scope>
</reference>
<evidence type="ECO:0000313" key="1">
    <source>
        <dbReference type="EMBL" id="KAK4876599.1"/>
    </source>
</evidence>
<keyword evidence="2" id="KW-1185">Reference proteome</keyword>
<dbReference type="EMBL" id="JARPUR010000004">
    <property type="protein sequence ID" value="KAK4876599.1"/>
    <property type="molecule type" value="Genomic_DNA"/>
</dbReference>
<protein>
    <submittedName>
        <fullName evidence="1">Uncharacterized protein</fullName>
    </submittedName>
</protein>
<dbReference type="AlphaFoldDB" id="A0AAN7SFH7"/>
<evidence type="ECO:0000313" key="2">
    <source>
        <dbReference type="Proteomes" id="UP001353858"/>
    </source>
</evidence>
<sequence length="139" mass="16119">MNNENTSNKKFKNQVVLNGILQEQVEKEELARSVWNTKWGFMKDFDKICIEVAATMGISENQYRKMVTKKKYYDKDEEKEFKADIKPSDPVPITSSGFVGWRCKHRNSIEKCGPLYISPRHTIDPPGVEKFPYTQIILG</sequence>
<dbReference type="InterPro" id="IPR020339">
    <property type="entry name" value="C20orf85-like"/>
</dbReference>
<organism evidence="1 2">
    <name type="scientific">Aquatica leii</name>
    <dbReference type="NCBI Taxonomy" id="1421715"/>
    <lineage>
        <taxon>Eukaryota</taxon>
        <taxon>Metazoa</taxon>
        <taxon>Ecdysozoa</taxon>
        <taxon>Arthropoda</taxon>
        <taxon>Hexapoda</taxon>
        <taxon>Insecta</taxon>
        <taxon>Pterygota</taxon>
        <taxon>Neoptera</taxon>
        <taxon>Endopterygota</taxon>
        <taxon>Coleoptera</taxon>
        <taxon>Polyphaga</taxon>
        <taxon>Elateriformia</taxon>
        <taxon>Elateroidea</taxon>
        <taxon>Lampyridae</taxon>
        <taxon>Luciolinae</taxon>
        <taxon>Aquatica</taxon>
    </lineage>
</organism>
<dbReference type="Pfam" id="PF14945">
    <property type="entry name" value="LLC1"/>
    <property type="match status" value="1"/>
</dbReference>
<proteinExistence type="predicted"/>
<dbReference type="Proteomes" id="UP001353858">
    <property type="component" value="Unassembled WGS sequence"/>
</dbReference>
<dbReference type="PANTHER" id="PTHR31909:SF3">
    <property type="entry name" value="SIMILAR TO PROTEIN C20ORF85 HOMOLOG"/>
    <property type="match status" value="1"/>
</dbReference>
<gene>
    <name evidence="1" type="ORF">RN001_009105</name>
</gene>
<accession>A0AAN7SFH7</accession>
<dbReference type="PANTHER" id="PTHR31909">
    <property type="entry name" value="CHROMOSOME 20 ORF85 FAMILY MEMBER"/>
    <property type="match status" value="1"/>
</dbReference>